<feature type="transmembrane region" description="Helical" evidence="7">
    <location>
        <begin position="258"/>
        <end position="280"/>
    </location>
</feature>
<dbReference type="Pfam" id="PF12704">
    <property type="entry name" value="MacB_PCD"/>
    <property type="match status" value="1"/>
</dbReference>
<comment type="similarity">
    <text evidence="6">Belongs to the ABC-4 integral membrane protein family.</text>
</comment>
<feature type="transmembrane region" description="Helical" evidence="7">
    <location>
        <begin position="16"/>
        <end position="40"/>
    </location>
</feature>
<proteinExistence type="inferred from homology"/>
<dbReference type="PANTHER" id="PTHR30572:SF4">
    <property type="entry name" value="ABC TRANSPORTER PERMEASE YTRF"/>
    <property type="match status" value="1"/>
</dbReference>
<dbReference type="AlphaFoldDB" id="A0A517DPS8"/>
<gene>
    <name evidence="10" type="ORF">SPTER_06350</name>
</gene>
<dbReference type="InterPro" id="IPR025857">
    <property type="entry name" value="MacB_PCD"/>
</dbReference>
<evidence type="ECO:0000256" key="3">
    <source>
        <dbReference type="ARBA" id="ARBA00022692"/>
    </source>
</evidence>
<evidence type="ECO:0000256" key="2">
    <source>
        <dbReference type="ARBA" id="ARBA00022475"/>
    </source>
</evidence>
<protein>
    <submittedName>
        <fullName evidence="10">ADOP: acidobacterial duplicated orphan permease</fullName>
    </submittedName>
</protein>
<dbReference type="GO" id="GO:0005886">
    <property type="term" value="C:plasma membrane"/>
    <property type="evidence" value="ECO:0007669"/>
    <property type="project" value="UniProtKB-SubCell"/>
</dbReference>
<feature type="transmembrane region" description="Helical" evidence="7">
    <location>
        <begin position="321"/>
        <end position="343"/>
    </location>
</feature>
<evidence type="ECO:0000256" key="6">
    <source>
        <dbReference type="ARBA" id="ARBA00038076"/>
    </source>
</evidence>
<dbReference type="PANTHER" id="PTHR30572">
    <property type="entry name" value="MEMBRANE COMPONENT OF TRANSPORTER-RELATED"/>
    <property type="match status" value="1"/>
</dbReference>
<evidence type="ECO:0000256" key="7">
    <source>
        <dbReference type="SAM" id="Phobius"/>
    </source>
</evidence>
<reference evidence="10 11" key="1">
    <citation type="submission" date="2019-02" db="EMBL/GenBank/DDBJ databases">
        <title>Closed genome of Sporomusa termitida DSM 4440.</title>
        <authorList>
            <person name="Poehlein A."/>
            <person name="Daniel R."/>
        </authorList>
    </citation>
    <scope>NUCLEOTIDE SEQUENCE [LARGE SCALE GENOMIC DNA]</scope>
    <source>
        <strain evidence="10 11">DSM 4440</strain>
    </source>
</reference>
<evidence type="ECO:0000313" key="10">
    <source>
        <dbReference type="EMBL" id="QDR79361.1"/>
    </source>
</evidence>
<keyword evidence="5 7" id="KW-0472">Membrane</keyword>
<evidence type="ECO:0000256" key="1">
    <source>
        <dbReference type="ARBA" id="ARBA00004651"/>
    </source>
</evidence>
<evidence type="ECO:0000259" key="8">
    <source>
        <dbReference type="Pfam" id="PF02687"/>
    </source>
</evidence>
<dbReference type="EMBL" id="CP036259">
    <property type="protein sequence ID" value="QDR79361.1"/>
    <property type="molecule type" value="Genomic_DNA"/>
</dbReference>
<dbReference type="InterPro" id="IPR003838">
    <property type="entry name" value="ABC3_permease_C"/>
</dbReference>
<dbReference type="Pfam" id="PF02687">
    <property type="entry name" value="FtsX"/>
    <property type="match status" value="1"/>
</dbReference>
<dbReference type="KEGG" id="sted:SPTER_06350"/>
<keyword evidence="3 7" id="KW-0812">Transmembrane</keyword>
<dbReference type="RefSeq" id="WP_144349016.1">
    <property type="nucleotide sequence ID" value="NZ_CP036259.1"/>
</dbReference>
<comment type="subcellular location">
    <subcellularLocation>
        <location evidence="1">Cell membrane</location>
        <topology evidence="1">Multi-pass membrane protein</topology>
    </subcellularLocation>
</comment>
<evidence type="ECO:0000313" key="11">
    <source>
        <dbReference type="Proteomes" id="UP000320776"/>
    </source>
</evidence>
<organism evidence="10 11">
    <name type="scientific">Sporomusa termitida</name>
    <dbReference type="NCBI Taxonomy" id="2377"/>
    <lineage>
        <taxon>Bacteria</taxon>
        <taxon>Bacillati</taxon>
        <taxon>Bacillota</taxon>
        <taxon>Negativicutes</taxon>
        <taxon>Selenomonadales</taxon>
        <taxon>Sporomusaceae</taxon>
        <taxon>Sporomusa</taxon>
    </lineage>
</organism>
<feature type="transmembrane region" description="Helical" evidence="7">
    <location>
        <begin position="355"/>
        <end position="379"/>
    </location>
</feature>
<sequence length="399" mass="43068">MIVLIWKSLLHRRLQSLAIVVSIAVGVAIVFSVAAIYNGVASGMELSKQRMGADIVIVPYGVTLEPSLLLFGGATANSYMPQEYTEGVRGVEGVRTVTPQFYTHSLTADCHDIGSQNRMIGYDPASDWIIAPWLKQVHKTGLSDDEVILGAKVPIWTQDKISILGKWYNIVTIAEETGTTLDYSLLVSMNEARRVVARDTSLKQVWQKQGPPEGLISTLLVQVDEGVDIDKVVANIQAVGLMKPIVAAEVKKRIADQFTVFVFLIGGIGLLAVLTSLLHLFSRFYTLTWERQAEWGLYLAFGASGRHIGAIIAGEAVAVSLAGSVAGLALGSGLYTAGLHLLASYQSFPFVQPSWLFFAGTAVLITVVFTGLGALAAWLPACRGSRIDPSVIMTRGEFD</sequence>
<name>A0A517DPS8_9FIRM</name>
<feature type="transmembrane region" description="Helical" evidence="7">
    <location>
        <begin position="295"/>
        <end position="314"/>
    </location>
</feature>
<keyword evidence="4 7" id="KW-1133">Transmembrane helix</keyword>
<keyword evidence="11" id="KW-1185">Reference proteome</keyword>
<evidence type="ECO:0000256" key="4">
    <source>
        <dbReference type="ARBA" id="ARBA00022989"/>
    </source>
</evidence>
<feature type="domain" description="MacB-like periplasmic core" evidence="9">
    <location>
        <begin position="17"/>
        <end position="238"/>
    </location>
</feature>
<dbReference type="GO" id="GO:0022857">
    <property type="term" value="F:transmembrane transporter activity"/>
    <property type="evidence" value="ECO:0007669"/>
    <property type="project" value="TreeGrafter"/>
</dbReference>
<dbReference type="InterPro" id="IPR050250">
    <property type="entry name" value="Macrolide_Exporter_MacB"/>
</dbReference>
<dbReference type="Proteomes" id="UP000320776">
    <property type="component" value="Chromosome"/>
</dbReference>
<evidence type="ECO:0000256" key="5">
    <source>
        <dbReference type="ARBA" id="ARBA00023136"/>
    </source>
</evidence>
<feature type="domain" description="ABC3 transporter permease C-terminal" evidence="8">
    <location>
        <begin position="268"/>
        <end position="378"/>
    </location>
</feature>
<keyword evidence="2" id="KW-1003">Cell membrane</keyword>
<dbReference type="OrthoDB" id="6313at2"/>
<accession>A0A517DPS8</accession>
<evidence type="ECO:0000259" key="9">
    <source>
        <dbReference type="Pfam" id="PF12704"/>
    </source>
</evidence>